<reference evidence="1" key="2">
    <citation type="submission" date="2015-06" db="UniProtKB">
        <authorList>
            <consortium name="EnsemblPlants"/>
        </authorList>
    </citation>
    <scope>IDENTIFICATION</scope>
    <source>
        <strain evidence="1">DM1-3 516 R44</strain>
    </source>
</reference>
<dbReference type="Gramene" id="PGSC0003DMT400095394">
    <property type="protein sequence ID" value="PGSC0003DMT400095394"/>
    <property type="gene ID" value="PGSC0003DMG400044965"/>
</dbReference>
<protein>
    <submittedName>
        <fullName evidence="1">Ulp1 protease family, C-terminal catalytic domain containing protein</fullName>
    </submittedName>
</protein>
<organism evidence="1 2">
    <name type="scientific">Solanum tuberosum</name>
    <name type="common">Potato</name>
    <dbReference type="NCBI Taxonomy" id="4113"/>
    <lineage>
        <taxon>Eukaryota</taxon>
        <taxon>Viridiplantae</taxon>
        <taxon>Streptophyta</taxon>
        <taxon>Embryophyta</taxon>
        <taxon>Tracheophyta</taxon>
        <taxon>Spermatophyta</taxon>
        <taxon>Magnoliopsida</taxon>
        <taxon>eudicotyledons</taxon>
        <taxon>Gunneridae</taxon>
        <taxon>Pentapetalae</taxon>
        <taxon>asterids</taxon>
        <taxon>lamiids</taxon>
        <taxon>Solanales</taxon>
        <taxon>Solanaceae</taxon>
        <taxon>Solanoideae</taxon>
        <taxon>Solaneae</taxon>
        <taxon>Solanum</taxon>
    </lineage>
</organism>
<dbReference type="HOGENOM" id="CLU_1974492_0_0_1"/>
<dbReference type="Proteomes" id="UP000011115">
    <property type="component" value="Unassembled WGS sequence"/>
</dbReference>
<reference evidence="2" key="1">
    <citation type="journal article" date="2011" name="Nature">
        <title>Genome sequence and analysis of the tuber crop potato.</title>
        <authorList>
            <consortium name="The Potato Genome Sequencing Consortium"/>
        </authorList>
    </citation>
    <scope>NUCLEOTIDE SEQUENCE [LARGE SCALE GENOMIC DNA]</scope>
    <source>
        <strain evidence="2">cv. DM1-3 516 R44</strain>
    </source>
</reference>
<proteinExistence type="predicted"/>
<dbReference type="InParanoid" id="M1DW75"/>
<dbReference type="AlphaFoldDB" id="M1DW75"/>
<name>M1DW75_SOLTU</name>
<dbReference type="PaxDb" id="4113-PGSC0003DMT400095394"/>
<accession>M1DW75</accession>
<evidence type="ECO:0000313" key="2">
    <source>
        <dbReference type="Proteomes" id="UP000011115"/>
    </source>
</evidence>
<keyword evidence="2" id="KW-1185">Reference proteome</keyword>
<sequence length="127" mass="14655">MDFTNNDQDIDVSAVEAEEQIHVTEQEVTELPTKLPSKEIIFLSNKKTRVPRNNLPSKILQSLYLTAFRSSEKGKEKMDDDIRLYHLSISIQSNARDQWIAKELKTHVNNASMQFLTTSERSQNFEA</sequence>
<dbReference type="EnsemblPlants" id="PGSC0003DMT400095394">
    <property type="protein sequence ID" value="PGSC0003DMT400095394"/>
    <property type="gene ID" value="PGSC0003DMG400044965"/>
</dbReference>
<evidence type="ECO:0000313" key="1">
    <source>
        <dbReference type="EnsemblPlants" id="PGSC0003DMT400095394"/>
    </source>
</evidence>